<sequence>MASAEVSVVSPTLKGLNVQVLLLLLFLLLSNLAEQQKGSSTLFSTQELLPNSSSWQMMSNQDQIPASTSEFNVEKHEVPNGPNPDSNR</sequence>
<organism evidence="3 4">
    <name type="scientific">Dendrobium catenatum</name>
    <dbReference type="NCBI Taxonomy" id="906689"/>
    <lineage>
        <taxon>Eukaryota</taxon>
        <taxon>Viridiplantae</taxon>
        <taxon>Streptophyta</taxon>
        <taxon>Embryophyta</taxon>
        <taxon>Tracheophyta</taxon>
        <taxon>Spermatophyta</taxon>
        <taxon>Magnoliopsida</taxon>
        <taxon>Liliopsida</taxon>
        <taxon>Asparagales</taxon>
        <taxon>Orchidaceae</taxon>
        <taxon>Epidendroideae</taxon>
        <taxon>Malaxideae</taxon>
        <taxon>Dendrobiinae</taxon>
        <taxon>Dendrobium</taxon>
    </lineage>
</organism>
<evidence type="ECO:0000313" key="4">
    <source>
        <dbReference type="Proteomes" id="UP000233837"/>
    </source>
</evidence>
<evidence type="ECO:0000256" key="1">
    <source>
        <dbReference type="SAM" id="MobiDB-lite"/>
    </source>
</evidence>
<feature type="region of interest" description="Disordered" evidence="1">
    <location>
        <begin position="54"/>
        <end position="88"/>
    </location>
</feature>
<gene>
    <name evidence="3" type="ORF">MA16_Dca005351</name>
</gene>
<feature type="chain" id="PRO_5014159903" evidence="2">
    <location>
        <begin position="36"/>
        <end position="88"/>
    </location>
</feature>
<name>A0A2I0X367_9ASPA</name>
<proteinExistence type="predicted"/>
<dbReference type="Proteomes" id="UP000233837">
    <property type="component" value="Unassembled WGS sequence"/>
</dbReference>
<reference evidence="3 4" key="2">
    <citation type="journal article" date="2017" name="Nature">
        <title>The Apostasia genome and the evolution of orchids.</title>
        <authorList>
            <person name="Zhang G.Q."/>
            <person name="Liu K.W."/>
            <person name="Li Z."/>
            <person name="Lohaus R."/>
            <person name="Hsiao Y.Y."/>
            <person name="Niu S.C."/>
            <person name="Wang J.Y."/>
            <person name="Lin Y.C."/>
            <person name="Xu Q."/>
            <person name="Chen L.J."/>
            <person name="Yoshida K."/>
            <person name="Fujiwara S."/>
            <person name="Wang Z.W."/>
            <person name="Zhang Y.Q."/>
            <person name="Mitsuda N."/>
            <person name="Wang M."/>
            <person name="Liu G.H."/>
            <person name="Pecoraro L."/>
            <person name="Huang H.X."/>
            <person name="Xiao X.J."/>
            <person name="Lin M."/>
            <person name="Wu X.Y."/>
            <person name="Wu W.L."/>
            <person name="Chen Y.Y."/>
            <person name="Chang S.B."/>
            <person name="Sakamoto S."/>
            <person name="Ohme-Takagi M."/>
            <person name="Yagi M."/>
            <person name="Zeng S.J."/>
            <person name="Shen C.Y."/>
            <person name="Yeh C.M."/>
            <person name="Luo Y.B."/>
            <person name="Tsai W.C."/>
            <person name="Van de Peer Y."/>
            <person name="Liu Z.J."/>
        </authorList>
    </citation>
    <scope>NUCLEOTIDE SEQUENCE [LARGE SCALE GENOMIC DNA]</scope>
    <source>
        <tissue evidence="3">The whole plant</tissue>
    </source>
</reference>
<keyword evidence="2" id="KW-0732">Signal</keyword>
<evidence type="ECO:0000313" key="3">
    <source>
        <dbReference type="EMBL" id="PKU82346.1"/>
    </source>
</evidence>
<protein>
    <submittedName>
        <fullName evidence="3">Uncharacterized protein</fullName>
    </submittedName>
</protein>
<keyword evidence="4" id="KW-1185">Reference proteome</keyword>
<dbReference type="EMBL" id="KZ502191">
    <property type="protein sequence ID" value="PKU82346.1"/>
    <property type="molecule type" value="Genomic_DNA"/>
</dbReference>
<evidence type="ECO:0000256" key="2">
    <source>
        <dbReference type="SAM" id="SignalP"/>
    </source>
</evidence>
<dbReference type="AlphaFoldDB" id="A0A2I0X367"/>
<accession>A0A2I0X367</accession>
<feature type="signal peptide" evidence="2">
    <location>
        <begin position="1"/>
        <end position="35"/>
    </location>
</feature>
<reference evidence="3 4" key="1">
    <citation type="journal article" date="2016" name="Sci. Rep.">
        <title>The Dendrobium catenatum Lindl. genome sequence provides insights into polysaccharide synthase, floral development and adaptive evolution.</title>
        <authorList>
            <person name="Zhang G.Q."/>
            <person name="Xu Q."/>
            <person name="Bian C."/>
            <person name="Tsai W.C."/>
            <person name="Yeh C.M."/>
            <person name="Liu K.W."/>
            <person name="Yoshida K."/>
            <person name="Zhang L.S."/>
            <person name="Chang S.B."/>
            <person name="Chen F."/>
            <person name="Shi Y."/>
            <person name="Su Y.Y."/>
            <person name="Zhang Y.Q."/>
            <person name="Chen L.J."/>
            <person name="Yin Y."/>
            <person name="Lin M."/>
            <person name="Huang H."/>
            <person name="Deng H."/>
            <person name="Wang Z.W."/>
            <person name="Zhu S.L."/>
            <person name="Zhao X."/>
            <person name="Deng C."/>
            <person name="Niu S.C."/>
            <person name="Huang J."/>
            <person name="Wang M."/>
            <person name="Liu G.H."/>
            <person name="Yang H.J."/>
            <person name="Xiao X.J."/>
            <person name="Hsiao Y.Y."/>
            <person name="Wu W.L."/>
            <person name="Chen Y.Y."/>
            <person name="Mitsuda N."/>
            <person name="Ohme-Takagi M."/>
            <person name="Luo Y.B."/>
            <person name="Van de Peer Y."/>
            <person name="Liu Z.J."/>
        </authorList>
    </citation>
    <scope>NUCLEOTIDE SEQUENCE [LARGE SCALE GENOMIC DNA]</scope>
    <source>
        <tissue evidence="3">The whole plant</tissue>
    </source>
</reference>
<feature type="compositionally biased region" description="Polar residues" evidence="1">
    <location>
        <begin position="54"/>
        <end position="71"/>
    </location>
</feature>